<evidence type="ECO:0000256" key="5">
    <source>
        <dbReference type="ARBA" id="ARBA00039514"/>
    </source>
</evidence>
<dbReference type="EMBL" id="CABFWN010000002">
    <property type="protein sequence ID" value="VUG17271.1"/>
    <property type="molecule type" value="Genomic_DNA"/>
</dbReference>
<accession>A0A7D9CWA2</accession>
<comment type="similarity">
    <text evidence="1">Belongs to the WD repeat WDR55 family.</text>
</comment>
<dbReference type="SMART" id="SM00320">
    <property type="entry name" value="WD40"/>
    <property type="match status" value="4"/>
</dbReference>
<evidence type="ECO:0000256" key="4">
    <source>
        <dbReference type="ARBA" id="ARBA00039238"/>
    </source>
</evidence>
<dbReference type="InterPro" id="IPR001680">
    <property type="entry name" value="WD40_rpt"/>
</dbReference>
<dbReference type="Gene3D" id="2.130.10.10">
    <property type="entry name" value="YVTN repeat-like/Quinoprotein amine dehydrogenase"/>
    <property type="match status" value="1"/>
</dbReference>
<dbReference type="InterPro" id="IPR015943">
    <property type="entry name" value="WD40/YVTN_repeat-like_dom_sf"/>
</dbReference>
<proteinExistence type="inferred from homology"/>
<feature type="compositionally biased region" description="Basic residues" evidence="6">
    <location>
        <begin position="423"/>
        <end position="432"/>
    </location>
</feature>
<protein>
    <recommendedName>
        <fullName evidence="4">WD repeat-containing protein JIP5</fullName>
    </recommendedName>
    <alternativeName>
        <fullName evidence="5">WD repeat-containing protein jip5</fullName>
    </alternativeName>
</protein>
<feature type="compositionally biased region" description="Acidic residues" evidence="6">
    <location>
        <begin position="393"/>
        <end position="407"/>
    </location>
</feature>
<feature type="compositionally biased region" description="Basic and acidic residues" evidence="6">
    <location>
        <begin position="408"/>
        <end position="422"/>
    </location>
</feature>
<evidence type="ECO:0000256" key="1">
    <source>
        <dbReference type="ARBA" id="ARBA00007625"/>
    </source>
</evidence>
<sequence length="444" mass="49475">MGKKSKKKGIEKAHRSSAYPILEISHSISDPLFAAAFHPSANIFATGTAKGYLRLMKYDANKLENAIVQQKEPVSSGAEEELPPWTSIGVYGEEVDLDDVINDDVQVCWKANQHKKSCRDIKFDYEGKHIYTAGHDGILKKTDVETGKAIGETSIEEGSSAITRILTVPNKNFLVVGDEGGDITCYDTKSMKKIYHIAKVHDDTVNCINSCIPKSDYKFVSVGSMTVANWDIRKEKVLHRSEQQDDELFSSCWADQETQKTLLGGMAGGIVTLWKPDLNEFEDQISRININKNESVQSVISAMDSASRFAYAGLSDGKAVKLDVENGQVIDFRNHSNDGTDDVDGLDLDYEYRLVTFGMDKLKIWTNKYDDPDSSEEEDLDSDSDSEFNNTGSDEESENASASDNEEEVQKDKKRALETDKKTKSKNKKAKKNGNPSIRRFEGL</sequence>
<evidence type="ECO:0000256" key="2">
    <source>
        <dbReference type="ARBA" id="ARBA00022574"/>
    </source>
</evidence>
<dbReference type="InterPro" id="IPR036322">
    <property type="entry name" value="WD40_repeat_dom_sf"/>
</dbReference>
<name>A0A7D9CWA2_DEKBR</name>
<keyword evidence="2" id="KW-0853">WD repeat</keyword>
<evidence type="ECO:0000256" key="3">
    <source>
        <dbReference type="ARBA" id="ARBA00022737"/>
    </source>
</evidence>
<dbReference type="GO" id="GO:0004553">
    <property type="term" value="F:hydrolase activity, hydrolyzing O-glycosyl compounds"/>
    <property type="evidence" value="ECO:0007669"/>
    <property type="project" value="InterPro"/>
</dbReference>
<dbReference type="InterPro" id="IPR001579">
    <property type="entry name" value="Glyco_hydro_18_chit_AS"/>
</dbReference>
<feature type="compositionally biased region" description="Acidic residues" evidence="6">
    <location>
        <begin position="372"/>
        <end position="386"/>
    </location>
</feature>
<evidence type="ECO:0000313" key="7">
    <source>
        <dbReference type="EMBL" id="VUG17271.1"/>
    </source>
</evidence>
<dbReference type="SUPFAM" id="SSF50978">
    <property type="entry name" value="WD40 repeat-like"/>
    <property type="match status" value="1"/>
</dbReference>
<dbReference type="PANTHER" id="PTHR44019:SF20">
    <property type="entry name" value="WD REPEAT-CONTAINING PROTEIN 55"/>
    <property type="match status" value="1"/>
</dbReference>
<evidence type="ECO:0000256" key="6">
    <source>
        <dbReference type="SAM" id="MobiDB-lite"/>
    </source>
</evidence>
<dbReference type="InterPro" id="IPR050505">
    <property type="entry name" value="WDR55/POC1"/>
</dbReference>
<gene>
    <name evidence="7" type="primary">JIP5</name>
    <name evidence="7" type="ORF">DEBR0S2_02806G</name>
</gene>
<dbReference type="PANTHER" id="PTHR44019">
    <property type="entry name" value="WD REPEAT-CONTAINING PROTEIN 55"/>
    <property type="match status" value="1"/>
</dbReference>
<keyword evidence="3" id="KW-0677">Repeat</keyword>
<organism evidence="7 8">
    <name type="scientific">Dekkera bruxellensis</name>
    <name type="common">Brettanomyces custersii</name>
    <dbReference type="NCBI Taxonomy" id="5007"/>
    <lineage>
        <taxon>Eukaryota</taxon>
        <taxon>Fungi</taxon>
        <taxon>Dikarya</taxon>
        <taxon>Ascomycota</taxon>
        <taxon>Saccharomycotina</taxon>
        <taxon>Pichiomycetes</taxon>
        <taxon>Pichiales</taxon>
        <taxon>Pichiaceae</taxon>
        <taxon>Brettanomyces</taxon>
    </lineage>
</organism>
<dbReference type="Proteomes" id="UP000478008">
    <property type="component" value="Unassembled WGS sequence"/>
</dbReference>
<reference evidence="7 8" key="1">
    <citation type="submission" date="2019-07" db="EMBL/GenBank/DDBJ databases">
        <authorList>
            <person name="Friedrich A."/>
            <person name="Schacherer J."/>
        </authorList>
    </citation>
    <scope>NUCLEOTIDE SEQUENCE [LARGE SCALE GENOMIC DNA]</scope>
</reference>
<evidence type="ECO:0000313" key="8">
    <source>
        <dbReference type="Proteomes" id="UP000478008"/>
    </source>
</evidence>
<dbReference type="Pfam" id="PF00400">
    <property type="entry name" value="WD40"/>
    <property type="match status" value="1"/>
</dbReference>
<keyword evidence="8" id="KW-1185">Reference proteome</keyword>
<dbReference type="AlphaFoldDB" id="A0A7D9CWA2"/>
<feature type="region of interest" description="Disordered" evidence="6">
    <location>
        <begin position="371"/>
        <end position="444"/>
    </location>
</feature>
<dbReference type="GO" id="GO:0005975">
    <property type="term" value="P:carbohydrate metabolic process"/>
    <property type="evidence" value="ECO:0007669"/>
    <property type="project" value="InterPro"/>
</dbReference>
<dbReference type="PROSITE" id="PS01095">
    <property type="entry name" value="GH18_1"/>
    <property type="match status" value="1"/>
</dbReference>